<dbReference type="RefSeq" id="WP_208844977.1">
    <property type="nucleotide sequence ID" value="NZ_CP072135.1"/>
</dbReference>
<evidence type="ECO:0000256" key="1">
    <source>
        <dbReference type="SAM" id="SignalP"/>
    </source>
</evidence>
<name>A0A975DKE5_9GAMM</name>
<dbReference type="GO" id="GO:0016020">
    <property type="term" value="C:membrane"/>
    <property type="evidence" value="ECO:0007669"/>
    <property type="project" value="InterPro"/>
</dbReference>
<reference evidence="2" key="1">
    <citation type="submission" date="2021-03" db="EMBL/GenBank/DDBJ databases">
        <title>Complete Genome of Pseudoalteromonas xiamenensis STKMTI.2, a new potential marine bacterium producing anti-Vibrio compounds.</title>
        <authorList>
            <person name="Handayani D.P."/>
            <person name="Isnansetyo A."/>
            <person name="Istiqomah I."/>
            <person name="Jumina J."/>
        </authorList>
    </citation>
    <scope>NUCLEOTIDE SEQUENCE</scope>
    <source>
        <strain evidence="2">STKMTI.2</strain>
        <plasmid evidence="2">unnamed5</plasmid>
    </source>
</reference>
<feature type="signal peptide" evidence="1">
    <location>
        <begin position="1"/>
        <end position="22"/>
    </location>
</feature>
<dbReference type="GO" id="GO:0015288">
    <property type="term" value="F:porin activity"/>
    <property type="evidence" value="ECO:0007669"/>
    <property type="project" value="InterPro"/>
</dbReference>
<gene>
    <name evidence="2" type="ORF">J5O05_17790</name>
</gene>
<dbReference type="SUPFAM" id="SSF56935">
    <property type="entry name" value="Porins"/>
    <property type="match status" value="1"/>
</dbReference>
<accession>A0A975DKE5</accession>
<feature type="chain" id="PRO_5037677847" evidence="1">
    <location>
        <begin position="23"/>
        <end position="398"/>
    </location>
</feature>
<dbReference type="KEGG" id="pxi:J5O05_17790"/>
<evidence type="ECO:0000313" key="2">
    <source>
        <dbReference type="EMBL" id="QTH73365.1"/>
    </source>
</evidence>
<geneLocation type="plasmid" evidence="2 3">
    <name>unnamed5</name>
</geneLocation>
<dbReference type="Proteomes" id="UP000664904">
    <property type="component" value="Plasmid unnamed5"/>
</dbReference>
<keyword evidence="2" id="KW-0614">Plasmid</keyword>
<dbReference type="AlphaFoldDB" id="A0A975DKE5"/>
<dbReference type="Gene3D" id="2.40.160.10">
    <property type="entry name" value="Porin"/>
    <property type="match status" value="1"/>
</dbReference>
<keyword evidence="1" id="KW-0732">Signal</keyword>
<dbReference type="EMBL" id="CP072135">
    <property type="protein sequence ID" value="QTH73365.1"/>
    <property type="molecule type" value="Genomic_DNA"/>
</dbReference>
<keyword evidence="3" id="KW-1185">Reference proteome</keyword>
<organism evidence="2 3">
    <name type="scientific">Pseudoalteromonas xiamenensis</name>
    <dbReference type="NCBI Taxonomy" id="882626"/>
    <lineage>
        <taxon>Bacteria</taxon>
        <taxon>Pseudomonadati</taxon>
        <taxon>Pseudomonadota</taxon>
        <taxon>Gammaproteobacteria</taxon>
        <taxon>Alteromonadales</taxon>
        <taxon>Pseudoalteromonadaceae</taxon>
        <taxon>Pseudoalteromonas</taxon>
    </lineage>
</organism>
<evidence type="ECO:0000313" key="3">
    <source>
        <dbReference type="Proteomes" id="UP000664904"/>
    </source>
</evidence>
<dbReference type="InterPro" id="IPR023614">
    <property type="entry name" value="Porin_dom_sf"/>
</dbReference>
<sequence>MKKTLVSLSIALACGASFSATADLRINGFASVYAGQATNDKQKVYGYDDDATFSNESKFAVQISADLTEGLTATSQVIARGSDDYNAEFEWAYITYHIDDSSQVNAGKMRIPFYKYSDYLDVGYAYRWVRPPQSVYGLSFSTYEGASYLRTDTLGDWDSSLQLLYGNLSEDIIAYTYADPAEMKSIWGINWTMSRDWFSARAAYLVADVSIDELNSAPLSQLIAGLNNYGLSNEASKLQTNEDSGYFLGVGFSIDYNDILVDAEYTELEVDDSVLAPQEQFFVSVGYRIGSVTIHSTYEENQDKHKASRFDTVPLTINHPQLGTIPVTTDPTNPNAPTLRALTNAALNGVHVDTSTWSVGMRYDFHPSAAFKLDYSSLDNNVTNTRTGVVTAGVDVVF</sequence>
<protein>
    <submittedName>
        <fullName evidence="2">Porin</fullName>
    </submittedName>
</protein>
<proteinExistence type="predicted"/>